<name>A9KF97_COXBN</name>
<dbReference type="SUPFAM" id="SSF54637">
    <property type="entry name" value="Thioesterase/thiol ester dehydrase-isomerase"/>
    <property type="match status" value="1"/>
</dbReference>
<dbReference type="AlphaFoldDB" id="A9KF97"/>
<dbReference type="Pfam" id="PF13279">
    <property type="entry name" value="4HBT_2"/>
    <property type="match status" value="1"/>
</dbReference>
<reference evidence="3 4" key="1">
    <citation type="journal article" date="2009" name="Infect. Immun.">
        <title>Comparative genomics reveal extensive transposon-mediated genomic plasticity and diversity among potential effector proteins within the genus Coxiella.</title>
        <authorList>
            <person name="Beare P.A."/>
            <person name="Unsworth N."/>
            <person name="Andoh M."/>
            <person name="Voth D.E."/>
            <person name="Omsland A."/>
            <person name="Gilk S.D."/>
            <person name="Williams K.P."/>
            <person name="Sobral B.W."/>
            <person name="Kupko J.J.III."/>
            <person name="Porcella S.F."/>
            <person name="Samuel J.E."/>
            <person name="Heinzen R.A."/>
        </authorList>
    </citation>
    <scope>NUCLEOTIDE SEQUENCE [LARGE SCALE GENOMIC DNA]</scope>
    <source>
        <strain evidence="3 4">Dugway 5J108-111</strain>
    </source>
</reference>
<dbReference type="EMBL" id="CP000733">
    <property type="protein sequence ID" value="ABS78460.2"/>
    <property type="molecule type" value="Genomic_DNA"/>
</dbReference>
<comment type="similarity">
    <text evidence="1">Belongs to the 4-hydroxybenzoyl-CoA thioesterase family.</text>
</comment>
<evidence type="ECO:0000313" key="4">
    <source>
        <dbReference type="Proteomes" id="UP000008555"/>
    </source>
</evidence>
<evidence type="ECO:0000313" key="3">
    <source>
        <dbReference type="EMBL" id="ABS78460.2"/>
    </source>
</evidence>
<dbReference type="CDD" id="cd00586">
    <property type="entry name" value="4HBT"/>
    <property type="match status" value="1"/>
</dbReference>
<evidence type="ECO:0000256" key="2">
    <source>
        <dbReference type="ARBA" id="ARBA00022801"/>
    </source>
</evidence>
<proteinExistence type="inferred from homology"/>
<dbReference type="Proteomes" id="UP000008555">
    <property type="component" value="Chromosome"/>
</dbReference>
<keyword evidence="2 3" id="KW-0378">Hydrolase</keyword>
<dbReference type="PANTHER" id="PTHR31793">
    <property type="entry name" value="4-HYDROXYBENZOYL-COA THIOESTERASE FAMILY MEMBER"/>
    <property type="match status" value="1"/>
</dbReference>
<protein>
    <submittedName>
        <fullName evidence="3">Thioesterase</fullName>
        <ecNumber evidence="3">3.1.2.-</ecNumber>
    </submittedName>
</protein>
<dbReference type="KEGG" id="cbd:CBUD_0478"/>
<dbReference type="InterPro" id="IPR050563">
    <property type="entry name" value="4-hydroxybenzoyl-CoA_TE"/>
</dbReference>
<dbReference type="PANTHER" id="PTHR31793:SF27">
    <property type="entry name" value="NOVEL THIOESTERASE SUPERFAMILY DOMAIN AND SAPOSIN A-TYPE DOMAIN CONTAINING PROTEIN (0610012H03RIK)"/>
    <property type="match status" value="1"/>
</dbReference>
<dbReference type="InterPro" id="IPR029069">
    <property type="entry name" value="HotDog_dom_sf"/>
</dbReference>
<dbReference type="GO" id="GO:0047617">
    <property type="term" value="F:fatty acyl-CoA hydrolase activity"/>
    <property type="evidence" value="ECO:0007669"/>
    <property type="project" value="TreeGrafter"/>
</dbReference>
<dbReference type="FunFam" id="3.10.129.10:FF:000202">
    <property type="entry name" value="Thioesterase"/>
    <property type="match status" value="1"/>
</dbReference>
<dbReference type="NCBIfam" id="TIGR00051">
    <property type="entry name" value="YbgC/FadM family acyl-CoA thioesterase"/>
    <property type="match status" value="1"/>
</dbReference>
<dbReference type="InterPro" id="IPR006684">
    <property type="entry name" value="YbgC/YbaW"/>
</dbReference>
<dbReference type="Gene3D" id="3.10.129.10">
    <property type="entry name" value="Hotdog Thioesterase"/>
    <property type="match status" value="1"/>
</dbReference>
<dbReference type="EC" id="3.1.2.-" evidence="3"/>
<organism evidence="3 4">
    <name type="scientific">Coxiella burnetii (strain Dugway 5J108-111)</name>
    <dbReference type="NCBI Taxonomy" id="434922"/>
    <lineage>
        <taxon>Bacteria</taxon>
        <taxon>Pseudomonadati</taxon>
        <taxon>Pseudomonadota</taxon>
        <taxon>Gammaproteobacteria</taxon>
        <taxon>Legionellales</taxon>
        <taxon>Coxiellaceae</taxon>
        <taxon>Coxiella</taxon>
    </lineage>
</organism>
<dbReference type="HOGENOM" id="CLU_101141_7_3_6"/>
<sequence>MRTPIDYDFLDAGKEHEFVGVFMKSVFTWESKVRDYELDSQGIVNHATFLNYFEQCRNDYARSMGIDFREYHLAGYDLMIADIQIQYRSPLRAKDEFYVTAQVDAYNEKRILFGQEIKYKADNHSVAKALVSVACVDQKTGRACMPNRLKNRLPAEKYVKHRLMLKL</sequence>
<accession>A9KF97</accession>
<evidence type="ECO:0000256" key="1">
    <source>
        <dbReference type="ARBA" id="ARBA00005953"/>
    </source>
</evidence>
<gene>
    <name evidence="3" type="ordered locus">CBUD_0478</name>
</gene>